<evidence type="ECO:0000313" key="1">
    <source>
        <dbReference type="EMBL" id="OSD00086.1"/>
    </source>
</evidence>
<name>A0A1Y2IFW8_TRAC3</name>
<protein>
    <submittedName>
        <fullName evidence="1">Uncharacterized protein</fullName>
    </submittedName>
</protein>
<dbReference type="EMBL" id="KZ084121">
    <property type="protein sequence ID" value="OSD00086.1"/>
    <property type="molecule type" value="Genomic_DNA"/>
</dbReference>
<evidence type="ECO:0000313" key="2">
    <source>
        <dbReference type="Proteomes" id="UP000193067"/>
    </source>
</evidence>
<organism evidence="1 2">
    <name type="scientific">Trametes coccinea (strain BRFM310)</name>
    <name type="common">Pycnoporus coccineus</name>
    <dbReference type="NCBI Taxonomy" id="1353009"/>
    <lineage>
        <taxon>Eukaryota</taxon>
        <taxon>Fungi</taxon>
        <taxon>Dikarya</taxon>
        <taxon>Basidiomycota</taxon>
        <taxon>Agaricomycotina</taxon>
        <taxon>Agaricomycetes</taxon>
        <taxon>Polyporales</taxon>
        <taxon>Polyporaceae</taxon>
        <taxon>Trametes</taxon>
    </lineage>
</organism>
<reference evidence="1 2" key="1">
    <citation type="journal article" date="2015" name="Biotechnol. Biofuels">
        <title>Enhanced degradation of softwood versus hardwood by the white-rot fungus Pycnoporus coccineus.</title>
        <authorList>
            <person name="Couturier M."/>
            <person name="Navarro D."/>
            <person name="Chevret D."/>
            <person name="Henrissat B."/>
            <person name="Piumi F."/>
            <person name="Ruiz-Duenas F.J."/>
            <person name="Martinez A.T."/>
            <person name="Grigoriev I.V."/>
            <person name="Riley R."/>
            <person name="Lipzen A."/>
            <person name="Berrin J.G."/>
            <person name="Master E.R."/>
            <person name="Rosso M.N."/>
        </authorList>
    </citation>
    <scope>NUCLEOTIDE SEQUENCE [LARGE SCALE GENOMIC DNA]</scope>
    <source>
        <strain evidence="1 2">BRFM310</strain>
    </source>
</reference>
<keyword evidence="2" id="KW-1185">Reference proteome</keyword>
<dbReference type="AlphaFoldDB" id="A0A1Y2IFW8"/>
<gene>
    <name evidence="1" type="ORF">PYCCODRAFT_713969</name>
</gene>
<accession>A0A1Y2IFW8</accession>
<sequence length="263" mass="28483">MSCYGGPGRGGDGAREAIIGLPVLARRCCSSISMVDDAKDCRHAHVDGGESVLGWMSVVSHHGYLLNLARLSLCHVFQSLQCGASRSCESLQVPIRRLLAALRGYVPYALAHPLASTTNTCMHMVTDPTSSRRGQRSSFLLFLIDGVLAHNQRMYELECDTGCLRSASAQSSSTASAYVAVYKPPRCHVQRRSNTSILARCRTRHERAPRTAAGAQVSATSAHATITPPLVIVSSIWSSLQFWPQLIIHVLCYARPAMPCSCA</sequence>
<dbReference type="Proteomes" id="UP000193067">
    <property type="component" value="Unassembled WGS sequence"/>
</dbReference>
<proteinExistence type="predicted"/>